<name>A0ABW2ZUV4_9ACTN</name>
<evidence type="ECO:0000313" key="2">
    <source>
        <dbReference type="Proteomes" id="UP001597053"/>
    </source>
</evidence>
<evidence type="ECO:0000313" key="1">
    <source>
        <dbReference type="EMBL" id="MFD0782442.1"/>
    </source>
</evidence>
<organism evidence="1 2">
    <name type="scientific">Micromonospora azadirachtae</name>
    <dbReference type="NCBI Taxonomy" id="1970735"/>
    <lineage>
        <taxon>Bacteria</taxon>
        <taxon>Bacillati</taxon>
        <taxon>Actinomycetota</taxon>
        <taxon>Actinomycetes</taxon>
        <taxon>Micromonosporales</taxon>
        <taxon>Micromonosporaceae</taxon>
        <taxon>Micromonospora</taxon>
    </lineage>
</organism>
<comment type="caution">
    <text evidence="1">The sequence shown here is derived from an EMBL/GenBank/DDBJ whole genome shotgun (WGS) entry which is preliminary data.</text>
</comment>
<accession>A0ABW2ZUV4</accession>
<sequence length="43" mass="4353">MPLPLGELVELAGDADTVPAVRERLSALGIRVALTAPSALTPA</sequence>
<keyword evidence="2" id="KW-1185">Reference proteome</keyword>
<reference evidence="2" key="1">
    <citation type="journal article" date="2019" name="Int. J. Syst. Evol. Microbiol.">
        <title>The Global Catalogue of Microorganisms (GCM) 10K type strain sequencing project: providing services to taxonomists for standard genome sequencing and annotation.</title>
        <authorList>
            <consortium name="The Broad Institute Genomics Platform"/>
            <consortium name="The Broad Institute Genome Sequencing Center for Infectious Disease"/>
            <person name="Wu L."/>
            <person name="Ma J."/>
        </authorList>
    </citation>
    <scope>NUCLEOTIDE SEQUENCE [LARGE SCALE GENOMIC DNA]</scope>
    <source>
        <strain evidence="2">JCM 32148</strain>
    </source>
</reference>
<dbReference type="EMBL" id="JBHTHM010000006">
    <property type="protein sequence ID" value="MFD0782442.1"/>
    <property type="molecule type" value="Genomic_DNA"/>
</dbReference>
<dbReference type="Proteomes" id="UP001597053">
    <property type="component" value="Unassembled WGS sequence"/>
</dbReference>
<protein>
    <submittedName>
        <fullName evidence="1">Uncharacterized protein</fullName>
    </submittedName>
</protein>
<gene>
    <name evidence="1" type="ORF">ACFQZ8_00665</name>
</gene>
<proteinExistence type="predicted"/>